<dbReference type="RefSeq" id="WP_014127487.1">
    <property type="nucleotide sequence ID" value="NC_016070.1"/>
</dbReference>
<dbReference type="PANTHER" id="PTHR46211:SF14">
    <property type="entry name" value="GLYCEROPHOSPHODIESTER PHOSPHODIESTERASE"/>
    <property type="match status" value="1"/>
</dbReference>
<reference evidence="2 3" key="1">
    <citation type="journal article" date="2011" name="PLoS ONE">
        <title>The complete genome sequence of Thermoproteus tenax: a physiologically versatile member of the Crenarchaeota.</title>
        <authorList>
            <person name="Siebers B."/>
            <person name="Zaparty M."/>
            <person name="Raddatz G."/>
            <person name="Tjaden B."/>
            <person name="Albers S.V."/>
            <person name="Bell S.D."/>
            <person name="Blombach F."/>
            <person name="Kletzin A."/>
            <person name="Kyrpides N."/>
            <person name="Lanz C."/>
            <person name="Plagens A."/>
            <person name="Rampp M."/>
            <person name="Rosinus A."/>
            <person name="von Jan M."/>
            <person name="Makarova K.S."/>
            <person name="Klenk H.P."/>
            <person name="Schuster S.C."/>
            <person name="Hensel R."/>
        </authorList>
    </citation>
    <scope>NUCLEOTIDE SEQUENCE [LARGE SCALE GENOMIC DNA]</scope>
    <source>
        <strain evidence="3">ATCC 35583 / DSM 2078 / JCM 9277 / NBRC 100435 / Kra 1</strain>
    </source>
</reference>
<protein>
    <submittedName>
        <fullName evidence="2">Glycerophosphoryl diester phosphodiesterase</fullName>
        <ecNumber evidence="2">3.1.4.46</ecNumber>
    </submittedName>
</protein>
<dbReference type="KEGG" id="ttn:TTX_1609"/>
<dbReference type="InterPro" id="IPR030395">
    <property type="entry name" value="GP_PDE_dom"/>
</dbReference>
<dbReference type="GO" id="GO:0008889">
    <property type="term" value="F:glycerophosphodiester phosphodiesterase activity"/>
    <property type="evidence" value="ECO:0007669"/>
    <property type="project" value="UniProtKB-EC"/>
</dbReference>
<evidence type="ECO:0000313" key="3">
    <source>
        <dbReference type="Proteomes" id="UP000002654"/>
    </source>
</evidence>
<keyword evidence="2" id="KW-0378">Hydrolase</keyword>
<dbReference type="Gene3D" id="3.20.20.190">
    <property type="entry name" value="Phosphatidylinositol (PI) phosphodiesterase"/>
    <property type="match status" value="1"/>
</dbReference>
<sequence length="231" mass="25122">MNKVIEALRRGAVIGHRGYPLRRRENTLASFAAAIEAGADIVEMDVRSTKDGVVVVSHDDKIAVAGGYVDIRESRWLDISTIKVGGEPIPRLEDALSLIDGKVGVFIEIKDPADAPLVAELVKGMSAENWVAVISFHEEALMKTRGLAPLGLIYARPPGKIETARRLSCDIVLPNFRLATAKAIAFAHRLGLLVAAWTVNDYDVMRMLWARGVDGIASDDVELAVKSRKSI</sequence>
<dbReference type="EC" id="3.1.4.46" evidence="2"/>
<feature type="domain" description="GP-PDE" evidence="1">
    <location>
        <begin position="11"/>
        <end position="228"/>
    </location>
</feature>
<dbReference type="PROSITE" id="PS51704">
    <property type="entry name" value="GP_PDE"/>
    <property type="match status" value="1"/>
</dbReference>
<keyword evidence="3" id="KW-1185">Reference proteome</keyword>
<dbReference type="GO" id="GO:0006629">
    <property type="term" value="P:lipid metabolic process"/>
    <property type="evidence" value="ECO:0007669"/>
    <property type="project" value="InterPro"/>
</dbReference>
<evidence type="ECO:0000313" key="2">
    <source>
        <dbReference type="EMBL" id="CCC82233.1"/>
    </source>
</evidence>
<dbReference type="CDD" id="cd08556">
    <property type="entry name" value="GDPD"/>
    <property type="match status" value="1"/>
</dbReference>
<dbReference type="Proteomes" id="UP000002654">
    <property type="component" value="Chromosome"/>
</dbReference>
<dbReference type="SUPFAM" id="SSF51695">
    <property type="entry name" value="PLC-like phosphodiesterases"/>
    <property type="match status" value="1"/>
</dbReference>
<dbReference type="PaxDb" id="768679-TTX_1609"/>
<proteinExistence type="predicted"/>
<dbReference type="GeneID" id="11262489"/>
<dbReference type="STRING" id="768679.TTX_1609"/>
<dbReference type="EMBL" id="FN869859">
    <property type="protein sequence ID" value="CCC82233.1"/>
    <property type="molecule type" value="Genomic_DNA"/>
</dbReference>
<dbReference type="Pfam" id="PF03009">
    <property type="entry name" value="GDPD"/>
    <property type="match status" value="1"/>
</dbReference>
<dbReference type="HOGENOM" id="CLU_030006_3_5_2"/>
<dbReference type="PANTHER" id="PTHR46211">
    <property type="entry name" value="GLYCEROPHOSPHORYL DIESTER PHOSPHODIESTERASE"/>
    <property type="match status" value="1"/>
</dbReference>
<evidence type="ECO:0000259" key="1">
    <source>
        <dbReference type="PROSITE" id="PS51704"/>
    </source>
</evidence>
<organism evidence="2 3">
    <name type="scientific">Thermoproteus tenax (strain ATCC 35583 / DSM 2078 / JCM 9277 / NBRC 100435 / Kra 1)</name>
    <dbReference type="NCBI Taxonomy" id="768679"/>
    <lineage>
        <taxon>Archaea</taxon>
        <taxon>Thermoproteota</taxon>
        <taxon>Thermoprotei</taxon>
        <taxon>Thermoproteales</taxon>
        <taxon>Thermoproteaceae</taxon>
        <taxon>Thermoproteus</taxon>
    </lineage>
</organism>
<accession>G4RKY8</accession>
<dbReference type="InterPro" id="IPR017946">
    <property type="entry name" value="PLC-like_Pdiesterase_TIM-brl"/>
</dbReference>
<gene>
    <name evidence="2" type="primary">ugpQ</name>
    <name evidence="2" type="ordered locus">TTX_1609</name>
</gene>
<dbReference type="AlphaFoldDB" id="G4RKY8"/>
<dbReference type="eggNOG" id="arCOG00701">
    <property type="taxonomic scope" value="Archaea"/>
</dbReference>
<name>G4RKY8_THETK</name>
<dbReference type="OrthoDB" id="19020at2157"/>
<dbReference type="PATRIC" id="fig|768679.9.peg.1631"/>